<sequence>MINTLFNKVFGGLKFDVDGNIISPYPQSGIAKEKDFQRARNRKESLEIEWMNLKDKGSAKNWDKYQEYNEACKKYIEEFEKIYPPKDEDKILDEGLGIQ</sequence>
<proteinExistence type="predicted"/>
<reference evidence="1" key="1">
    <citation type="journal article" date="2015" name="Nature">
        <title>Complex archaea that bridge the gap between prokaryotes and eukaryotes.</title>
        <authorList>
            <person name="Spang A."/>
            <person name="Saw J.H."/>
            <person name="Jorgensen S.L."/>
            <person name="Zaremba-Niedzwiedzka K."/>
            <person name="Martijn J."/>
            <person name="Lind A.E."/>
            <person name="van Eijk R."/>
            <person name="Schleper C."/>
            <person name="Guy L."/>
            <person name="Ettema T.J."/>
        </authorList>
    </citation>
    <scope>NUCLEOTIDE SEQUENCE</scope>
</reference>
<name>A0A0F9T706_9ZZZZ</name>
<dbReference type="AlphaFoldDB" id="A0A0F9T706"/>
<gene>
    <name evidence="1" type="ORF">LCGC14_0364970</name>
</gene>
<protein>
    <submittedName>
        <fullName evidence="1">Uncharacterized protein</fullName>
    </submittedName>
</protein>
<organism evidence="1">
    <name type="scientific">marine sediment metagenome</name>
    <dbReference type="NCBI Taxonomy" id="412755"/>
    <lineage>
        <taxon>unclassified sequences</taxon>
        <taxon>metagenomes</taxon>
        <taxon>ecological metagenomes</taxon>
    </lineage>
</organism>
<accession>A0A0F9T706</accession>
<comment type="caution">
    <text evidence="1">The sequence shown here is derived from an EMBL/GenBank/DDBJ whole genome shotgun (WGS) entry which is preliminary data.</text>
</comment>
<evidence type="ECO:0000313" key="1">
    <source>
        <dbReference type="EMBL" id="KKN77005.1"/>
    </source>
</evidence>
<dbReference type="EMBL" id="LAZR01000286">
    <property type="protein sequence ID" value="KKN77005.1"/>
    <property type="molecule type" value="Genomic_DNA"/>
</dbReference>